<proteinExistence type="predicted"/>
<organism evidence="2 3">
    <name type="scientific">Candidatus Stercoripulliclostridium merdipullorum</name>
    <dbReference type="NCBI Taxonomy" id="2840952"/>
    <lineage>
        <taxon>Bacteria</taxon>
        <taxon>Bacillati</taxon>
        <taxon>Bacillota</taxon>
        <taxon>Clostridia</taxon>
        <taxon>Eubacteriales</taxon>
        <taxon>Candidatus Stercoripulliclostridium</taxon>
    </lineage>
</organism>
<dbReference type="Pfam" id="PF01248">
    <property type="entry name" value="Ribosomal_L7Ae"/>
    <property type="match status" value="1"/>
</dbReference>
<dbReference type="Proteomes" id="UP000886891">
    <property type="component" value="Unassembled WGS sequence"/>
</dbReference>
<dbReference type="Gene3D" id="3.30.1330.30">
    <property type="match status" value="1"/>
</dbReference>
<dbReference type="AlphaFoldDB" id="A0A9D1NAR4"/>
<comment type="caution">
    <text evidence="2">The sequence shown here is derived from an EMBL/GenBank/DDBJ whole genome shotgun (WGS) entry which is preliminary data.</text>
</comment>
<name>A0A9D1NAR4_9FIRM</name>
<dbReference type="InterPro" id="IPR004038">
    <property type="entry name" value="Ribosomal_eL8/eL30/eS12/Gad45"/>
</dbReference>
<reference evidence="2" key="1">
    <citation type="submission" date="2020-10" db="EMBL/GenBank/DDBJ databases">
        <authorList>
            <person name="Gilroy R."/>
        </authorList>
    </citation>
    <scope>NUCLEOTIDE SEQUENCE</scope>
    <source>
        <strain evidence="2">23406</strain>
    </source>
</reference>
<evidence type="ECO:0000313" key="2">
    <source>
        <dbReference type="EMBL" id="HIU99549.1"/>
    </source>
</evidence>
<dbReference type="InterPro" id="IPR029064">
    <property type="entry name" value="Ribosomal_eL30-like_sf"/>
</dbReference>
<accession>A0A9D1NAR4</accession>
<dbReference type="SUPFAM" id="SSF55315">
    <property type="entry name" value="L30e-like"/>
    <property type="match status" value="1"/>
</dbReference>
<sequence>MEPSLSALIAEPKVIGLRQVIRGIGDNQIRCVLIAADADESIRRQLITLCSRHQIPVMFTPSKAELGREVGIEVSCATVGFLKRA</sequence>
<gene>
    <name evidence="2" type="ORF">IAB14_00350</name>
</gene>
<evidence type="ECO:0000313" key="3">
    <source>
        <dbReference type="Proteomes" id="UP000886891"/>
    </source>
</evidence>
<feature type="domain" description="Ribosomal protein eL8/eL30/eS12/Gadd45" evidence="1">
    <location>
        <begin position="14"/>
        <end position="80"/>
    </location>
</feature>
<dbReference type="EMBL" id="DVOH01000004">
    <property type="protein sequence ID" value="HIU99549.1"/>
    <property type="molecule type" value="Genomic_DNA"/>
</dbReference>
<evidence type="ECO:0000259" key="1">
    <source>
        <dbReference type="Pfam" id="PF01248"/>
    </source>
</evidence>
<reference evidence="2" key="2">
    <citation type="journal article" date="2021" name="PeerJ">
        <title>Extensive microbial diversity within the chicken gut microbiome revealed by metagenomics and culture.</title>
        <authorList>
            <person name="Gilroy R."/>
            <person name="Ravi A."/>
            <person name="Getino M."/>
            <person name="Pursley I."/>
            <person name="Horton D.L."/>
            <person name="Alikhan N.F."/>
            <person name="Baker D."/>
            <person name="Gharbi K."/>
            <person name="Hall N."/>
            <person name="Watson M."/>
            <person name="Adriaenssens E.M."/>
            <person name="Foster-Nyarko E."/>
            <person name="Jarju S."/>
            <person name="Secka A."/>
            <person name="Antonio M."/>
            <person name="Oren A."/>
            <person name="Chaudhuri R.R."/>
            <person name="La Ragione R."/>
            <person name="Hildebrand F."/>
            <person name="Pallen M.J."/>
        </authorList>
    </citation>
    <scope>NUCLEOTIDE SEQUENCE</scope>
    <source>
        <strain evidence="2">23406</strain>
    </source>
</reference>
<protein>
    <submittedName>
        <fullName evidence="2">Ribosomal L7Ae/L30e/S12e/Gadd45 family protein</fullName>
    </submittedName>
</protein>